<feature type="non-terminal residue" evidence="1">
    <location>
        <position position="82"/>
    </location>
</feature>
<protein>
    <submittedName>
        <fullName evidence="1">Uncharacterized protein</fullName>
    </submittedName>
</protein>
<accession>X0YYF2</accession>
<reference evidence="1" key="1">
    <citation type="journal article" date="2014" name="Front. Microbiol.">
        <title>High frequency of phylogenetically diverse reductive dehalogenase-homologous genes in deep subseafloor sedimentary metagenomes.</title>
        <authorList>
            <person name="Kawai M."/>
            <person name="Futagami T."/>
            <person name="Toyoda A."/>
            <person name="Takaki Y."/>
            <person name="Nishi S."/>
            <person name="Hori S."/>
            <person name="Arai W."/>
            <person name="Tsubouchi T."/>
            <person name="Morono Y."/>
            <person name="Uchiyama I."/>
            <person name="Ito T."/>
            <person name="Fujiyama A."/>
            <person name="Inagaki F."/>
            <person name="Takami H."/>
        </authorList>
    </citation>
    <scope>NUCLEOTIDE SEQUENCE</scope>
    <source>
        <strain evidence="1">Expedition CK06-06</strain>
    </source>
</reference>
<comment type="caution">
    <text evidence="1">The sequence shown here is derived from an EMBL/GenBank/DDBJ whole genome shotgun (WGS) entry which is preliminary data.</text>
</comment>
<name>X0YYF2_9ZZZZ</name>
<sequence length="82" mass="9528">MDNYKTFINLKLKRFKTYTDSVIDKMTLNESVNYINRVFEDYIKYSSQDIDKFINKRILEIGPGDNLSIALKFLAIGAAKLV</sequence>
<dbReference type="AlphaFoldDB" id="X0YYF2"/>
<organism evidence="1">
    <name type="scientific">marine sediment metagenome</name>
    <dbReference type="NCBI Taxonomy" id="412755"/>
    <lineage>
        <taxon>unclassified sequences</taxon>
        <taxon>metagenomes</taxon>
        <taxon>ecological metagenomes</taxon>
    </lineage>
</organism>
<dbReference type="EMBL" id="BART01009039">
    <property type="protein sequence ID" value="GAG61874.1"/>
    <property type="molecule type" value="Genomic_DNA"/>
</dbReference>
<evidence type="ECO:0000313" key="1">
    <source>
        <dbReference type="EMBL" id="GAG61874.1"/>
    </source>
</evidence>
<proteinExistence type="predicted"/>
<gene>
    <name evidence="1" type="ORF">S01H4_20151</name>
</gene>